<sequence length="238" mass="27958">MITVDNIRILATKHQTTELNIRREYVQHLFLSWLYRNPDTTKLCFKGGTALRIVYGSPRFSEDLDFSAALEPRILKRSILWTLKEIQREGVKTQLLEAKTTSGGYLAIVSFLINTYQVTIQLEVSARNQSSQSEVITIISDFIPSYTLVALTRQQIVEEKIQALLSRGKPRDYYDLYFMLRGNLLSDEQKRQLPTITKKLQKVHIFFNRELRLFLPKSHWPVIKNFEQHLYQELTRYT</sequence>
<dbReference type="InterPro" id="IPR014942">
    <property type="entry name" value="AbiEii"/>
</dbReference>
<reference evidence="1 2" key="1">
    <citation type="submission" date="2017-09" db="EMBL/GenBank/DDBJ databases">
        <title>Depth-based differentiation of microbial function through sediment-hosted aquifers and enrichment of novel symbionts in the deep terrestrial subsurface.</title>
        <authorList>
            <person name="Probst A.J."/>
            <person name="Ladd B."/>
            <person name="Jarett J.K."/>
            <person name="Geller-Mcgrath D.E."/>
            <person name="Sieber C.M."/>
            <person name="Emerson J.B."/>
            <person name="Anantharaman K."/>
            <person name="Thomas B.C."/>
            <person name="Malmstrom R."/>
            <person name="Stieglmeier M."/>
            <person name="Klingl A."/>
            <person name="Woyke T."/>
            <person name="Ryan C.M."/>
            <person name="Banfield J.F."/>
        </authorList>
    </citation>
    <scope>NUCLEOTIDE SEQUENCE [LARGE SCALE GENOMIC DNA]</scope>
    <source>
        <strain evidence="1">CG22_combo_CG10-13_8_21_14_all_38_20</strain>
    </source>
</reference>
<evidence type="ECO:0000313" key="2">
    <source>
        <dbReference type="Proteomes" id="UP000231246"/>
    </source>
</evidence>
<accession>A0A2H0BVH8</accession>
<dbReference type="EMBL" id="PCTA01000019">
    <property type="protein sequence ID" value="PIP61687.1"/>
    <property type="molecule type" value="Genomic_DNA"/>
</dbReference>
<dbReference type="Proteomes" id="UP000231246">
    <property type="component" value="Unassembled WGS sequence"/>
</dbReference>
<dbReference type="AlphaFoldDB" id="A0A2H0BVH8"/>
<evidence type="ECO:0000313" key="1">
    <source>
        <dbReference type="EMBL" id="PIP61687.1"/>
    </source>
</evidence>
<name>A0A2H0BVH8_9BACT</name>
<protein>
    <recommendedName>
        <fullName evidence="3">Nucleotidyl transferase AbiEii/AbiGii toxin family protein</fullName>
    </recommendedName>
</protein>
<proteinExistence type="predicted"/>
<dbReference type="Gene3D" id="3.10.450.620">
    <property type="entry name" value="JHP933, nucleotidyltransferase-like core domain"/>
    <property type="match status" value="1"/>
</dbReference>
<organism evidence="1 2">
    <name type="scientific">Candidatus Roizmanbacteria bacterium CG22_combo_CG10-13_8_21_14_all_38_20</name>
    <dbReference type="NCBI Taxonomy" id="1974862"/>
    <lineage>
        <taxon>Bacteria</taxon>
        <taxon>Candidatus Roizmaniibacteriota</taxon>
    </lineage>
</organism>
<comment type="caution">
    <text evidence="1">The sequence shown here is derived from an EMBL/GenBank/DDBJ whole genome shotgun (WGS) entry which is preliminary data.</text>
</comment>
<evidence type="ECO:0008006" key="3">
    <source>
        <dbReference type="Google" id="ProtNLM"/>
    </source>
</evidence>
<gene>
    <name evidence="1" type="ORF">COW99_02865</name>
</gene>
<dbReference type="Pfam" id="PF08843">
    <property type="entry name" value="AbiEii"/>
    <property type="match status" value="1"/>
</dbReference>